<protein>
    <submittedName>
        <fullName evidence="1">Uncharacterized protein</fullName>
    </submittedName>
</protein>
<organism evidence="1 2">
    <name type="scientific">Solihabitans fulvus</name>
    <dbReference type="NCBI Taxonomy" id="1892852"/>
    <lineage>
        <taxon>Bacteria</taxon>
        <taxon>Bacillati</taxon>
        <taxon>Actinomycetota</taxon>
        <taxon>Actinomycetes</taxon>
        <taxon>Pseudonocardiales</taxon>
        <taxon>Pseudonocardiaceae</taxon>
        <taxon>Solihabitans</taxon>
    </lineage>
</organism>
<keyword evidence="2" id="KW-1185">Reference proteome</keyword>
<comment type="caution">
    <text evidence="1">The sequence shown here is derived from an EMBL/GenBank/DDBJ whole genome shotgun (WGS) entry which is preliminary data.</text>
</comment>
<sequence>MAGRLRGLITRLASGGLPEGFAGKLAAEENVLAVAAVRGGGHLVATSHGLWLPEGSTTRHVGWHLVSKATWGSGALAVVEAEQTGTAGEAVLLTDQPTRRFVLDEPGKVPQVVHARVTGSIKSSHRRDFPGGGAWFVQRKIVGRDWVVLQVRADRGTDLEAVRRVAAEVAERISVARPKQP</sequence>
<evidence type="ECO:0000313" key="2">
    <source>
        <dbReference type="Proteomes" id="UP000323454"/>
    </source>
</evidence>
<dbReference type="RefSeq" id="WP_149847780.1">
    <property type="nucleotide sequence ID" value="NZ_VUOB01000003.1"/>
</dbReference>
<gene>
    <name evidence="1" type="ORF">F0L68_02675</name>
</gene>
<dbReference type="AlphaFoldDB" id="A0A5B2XSW2"/>
<reference evidence="1 2" key="2">
    <citation type="submission" date="2019-09" db="EMBL/GenBank/DDBJ databases">
        <authorList>
            <person name="Jin C."/>
        </authorList>
    </citation>
    <scope>NUCLEOTIDE SEQUENCE [LARGE SCALE GENOMIC DNA]</scope>
    <source>
        <strain evidence="1 2">AN110305</strain>
    </source>
</reference>
<accession>A0A5B2XSW2</accession>
<dbReference type="Proteomes" id="UP000323454">
    <property type="component" value="Unassembled WGS sequence"/>
</dbReference>
<reference evidence="1 2" key="1">
    <citation type="submission" date="2019-09" db="EMBL/GenBank/DDBJ databases">
        <title>Goodfellowia gen. nov., a new genus of the Pseudonocardineae related to Actinoalloteichus, containing Goodfellowia coeruleoviolacea gen. nov., comb. nov. gen. nov., comb. nov.</title>
        <authorList>
            <person name="Labeda D."/>
        </authorList>
    </citation>
    <scope>NUCLEOTIDE SEQUENCE [LARGE SCALE GENOMIC DNA]</scope>
    <source>
        <strain evidence="1 2">AN110305</strain>
    </source>
</reference>
<dbReference type="OrthoDB" id="3397289at2"/>
<name>A0A5B2XSW2_9PSEU</name>
<evidence type="ECO:0000313" key="1">
    <source>
        <dbReference type="EMBL" id="KAA2266042.1"/>
    </source>
</evidence>
<dbReference type="EMBL" id="VUOB01000003">
    <property type="protein sequence ID" value="KAA2266042.1"/>
    <property type="molecule type" value="Genomic_DNA"/>
</dbReference>
<proteinExistence type="predicted"/>